<reference evidence="2 3" key="1">
    <citation type="submission" date="2014-04" db="EMBL/GenBank/DDBJ databases">
        <authorList>
            <consortium name="DOE Joint Genome Institute"/>
            <person name="Kuo A."/>
            <person name="Gay G."/>
            <person name="Dore J."/>
            <person name="Kohler A."/>
            <person name="Nagy L.G."/>
            <person name="Floudas D."/>
            <person name="Copeland A."/>
            <person name="Barry K.W."/>
            <person name="Cichocki N."/>
            <person name="Veneault-Fourrey C."/>
            <person name="LaButti K."/>
            <person name="Lindquist E.A."/>
            <person name="Lipzen A."/>
            <person name="Lundell T."/>
            <person name="Morin E."/>
            <person name="Murat C."/>
            <person name="Sun H."/>
            <person name="Tunlid A."/>
            <person name="Henrissat B."/>
            <person name="Grigoriev I.V."/>
            <person name="Hibbett D.S."/>
            <person name="Martin F."/>
            <person name="Nordberg H.P."/>
            <person name="Cantor M.N."/>
            <person name="Hua S.X."/>
        </authorList>
    </citation>
    <scope>NUCLEOTIDE SEQUENCE [LARGE SCALE GENOMIC DNA]</scope>
    <source>
        <strain evidence="3">h7</strain>
    </source>
</reference>
<dbReference type="HOGENOM" id="CLU_1354761_0_0_1"/>
<dbReference type="AlphaFoldDB" id="A0A0C3C769"/>
<feature type="region of interest" description="Disordered" evidence="1">
    <location>
        <begin position="103"/>
        <end position="134"/>
    </location>
</feature>
<name>A0A0C3C769_HEBCY</name>
<accession>A0A0C3C769</accession>
<evidence type="ECO:0000256" key="1">
    <source>
        <dbReference type="SAM" id="MobiDB-lite"/>
    </source>
</evidence>
<evidence type="ECO:0000313" key="3">
    <source>
        <dbReference type="Proteomes" id="UP000053424"/>
    </source>
</evidence>
<organism evidence="2 3">
    <name type="scientific">Hebeloma cylindrosporum</name>
    <dbReference type="NCBI Taxonomy" id="76867"/>
    <lineage>
        <taxon>Eukaryota</taxon>
        <taxon>Fungi</taxon>
        <taxon>Dikarya</taxon>
        <taxon>Basidiomycota</taxon>
        <taxon>Agaricomycotina</taxon>
        <taxon>Agaricomycetes</taxon>
        <taxon>Agaricomycetidae</taxon>
        <taxon>Agaricales</taxon>
        <taxon>Agaricineae</taxon>
        <taxon>Hymenogastraceae</taxon>
        <taxon>Hebeloma</taxon>
    </lineage>
</organism>
<feature type="compositionally biased region" description="Polar residues" evidence="1">
    <location>
        <begin position="52"/>
        <end position="61"/>
    </location>
</feature>
<sequence>MKLVRPTVIPHGHDAEPMVLRREVHKRKWEGRREPPRYITYPTNARARAPPSDTNVQNLDSPNMGKPTWNRLASPPIYEGHGEINACQTQIHRRKVDTAAKMESSGDATQKLGFPSRLQMPNRKPKTSISSNPNPAELSLPHSCEHHGTMIRLAIQDISMIKTHNTTWIATGSPKRNSPSHSPNWYKTTTPYVSSGANRVLR</sequence>
<keyword evidence="3" id="KW-1185">Reference proteome</keyword>
<evidence type="ECO:0000313" key="2">
    <source>
        <dbReference type="EMBL" id="KIM39441.1"/>
    </source>
</evidence>
<proteinExistence type="predicted"/>
<feature type="region of interest" description="Disordered" evidence="1">
    <location>
        <begin position="36"/>
        <end position="68"/>
    </location>
</feature>
<reference evidence="3" key="2">
    <citation type="submission" date="2015-01" db="EMBL/GenBank/DDBJ databases">
        <title>Evolutionary Origins and Diversification of the Mycorrhizal Mutualists.</title>
        <authorList>
            <consortium name="DOE Joint Genome Institute"/>
            <consortium name="Mycorrhizal Genomics Consortium"/>
            <person name="Kohler A."/>
            <person name="Kuo A."/>
            <person name="Nagy L.G."/>
            <person name="Floudas D."/>
            <person name="Copeland A."/>
            <person name="Barry K.W."/>
            <person name="Cichocki N."/>
            <person name="Veneault-Fourrey C."/>
            <person name="LaButti K."/>
            <person name="Lindquist E.A."/>
            <person name="Lipzen A."/>
            <person name="Lundell T."/>
            <person name="Morin E."/>
            <person name="Murat C."/>
            <person name="Riley R."/>
            <person name="Ohm R."/>
            <person name="Sun H."/>
            <person name="Tunlid A."/>
            <person name="Henrissat B."/>
            <person name="Grigoriev I.V."/>
            <person name="Hibbett D.S."/>
            <person name="Martin F."/>
        </authorList>
    </citation>
    <scope>NUCLEOTIDE SEQUENCE [LARGE SCALE GENOMIC DNA]</scope>
    <source>
        <strain evidence="3">h7</strain>
    </source>
</reference>
<dbReference type="Proteomes" id="UP000053424">
    <property type="component" value="Unassembled WGS sequence"/>
</dbReference>
<protein>
    <submittedName>
        <fullName evidence="2">Uncharacterized protein</fullName>
    </submittedName>
</protein>
<dbReference type="EMBL" id="KN831785">
    <property type="protein sequence ID" value="KIM39441.1"/>
    <property type="molecule type" value="Genomic_DNA"/>
</dbReference>
<gene>
    <name evidence="2" type="ORF">M413DRAFT_191254</name>
</gene>